<dbReference type="PROSITE" id="PS51670">
    <property type="entry name" value="SHKT"/>
    <property type="match status" value="1"/>
</dbReference>
<dbReference type="WBParaSite" id="Pan_g3090.t1">
    <property type="protein sequence ID" value="Pan_g3090.t1"/>
    <property type="gene ID" value="Pan_g3090"/>
</dbReference>
<dbReference type="EC" id="1.11.1.7" evidence="2"/>
<dbReference type="Gene3D" id="1.10.640.10">
    <property type="entry name" value="Haem peroxidase domain superfamily, animal type"/>
    <property type="match status" value="1"/>
</dbReference>
<name>A0A7E4VUW8_PANRE</name>
<dbReference type="CDD" id="cd09823">
    <property type="entry name" value="peroxinectin_like"/>
    <property type="match status" value="1"/>
</dbReference>
<evidence type="ECO:0000259" key="10">
    <source>
        <dbReference type="PROSITE" id="PS51670"/>
    </source>
</evidence>
<evidence type="ECO:0000313" key="11">
    <source>
        <dbReference type="Proteomes" id="UP000492821"/>
    </source>
</evidence>
<keyword evidence="7" id="KW-0408">Iron</keyword>
<dbReference type="InterPro" id="IPR019791">
    <property type="entry name" value="Haem_peroxidase_animal"/>
</dbReference>
<evidence type="ECO:0000256" key="8">
    <source>
        <dbReference type="PROSITE-ProRule" id="PRU01005"/>
    </source>
</evidence>
<evidence type="ECO:0000256" key="6">
    <source>
        <dbReference type="ARBA" id="ARBA00023157"/>
    </source>
</evidence>
<feature type="domain" description="ShKT" evidence="10">
    <location>
        <begin position="21"/>
        <end position="54"/>
    </location>
</feature>
<comment type="caution">
    <text evidence="8">Lacks conserved residue(s) required for the propagation of feature annotation.</text>
</comment>
<evidence type="ECO:0000256" key="5">
    <source>
        <dbReference type="ARBA" id="ARBA00022729"/>
    </source>
</evidence>
<dbReference type="GO" id="GO:0140825">
    <property type="term" value="F:lactoperoxidase activity"/>
    <property type="evidence" value="ECO:0007669"/>
    <property type="project" value="UniProtKB-EC"/>
</dbReference>
<evidence type="ECO:0000313" key="12">
    <source>
        <dbReference type="WBParaSite" id="Pan_g3090.t1"/>
    </source>
</evidence>
<dbReference type="AlphaFoldDB" id="A0A7E4VUW8"/>
<dbReference type="GO" id="GO:0020037">
    <property type="term" value="F:heme binding"/>
    <property type="evidence" value="ECO:0007669"/>
    <property type="project" value="InterPro"/>
</dbReference>
<dbReference type="InterPro" id="IPR010255">
    <property type="entry name" value="Haem_peroxidase_sf"/>
</dbReference>
<dbReference type="Pfam" id="PF03098">
    <property type="entry name" value="An_peroxidase"/>
    <property type="match status" value="1"/>
</dbReference>
<keyword evidence="6" id="KW-1015">Disulfide bond</keyword>
<keyword evidence="3" id="KW-0560">Oxidoreductase</keyword>
<dbReference type="PANTHER" id="PTHR11475">
    <property type="entry name" value="OXIDASE/PEROXIDASE"/>
    <property type="match status" value="1"/>
</dbReference>
<dbReference type="GO" id="GO:0046872">
    <property type="term" value="F:metal ion binding"/>
    <property type="evidence" value="ECO:0007669"/>
    <property type="project" value="UniProtKB-KW"/>
</dbReference>
<accession>A0A7E4VUW8</accession>
<proteinExistence type="predicted"/>
<evidence type="ECO:0000256" key="1">
    <source>
        <dbReference type="ARBA" id="ARBA00000189"/>
    </source>
</evidence>
<dbReference type="FunFam" id="1.10.640.10:FF:000007">
    <property type="entry name" value="Peroxidase mlt-7"/>
    <property type="match status" value="1"/>
</dbReference>
<protein>
    <recommendedName>
        <fullName evidence="2">peroxidase</fullName>
        <ecNumber evidence="2">1.11.1.7</ecNumber>
    </recommendedName>
</protein>
<sequence length="641" mass="71748">MILTVATLFLVVTAAFGQQPCRETHQLCKFWADSGECMRNGWMLNNCQQSCGTCGKSRPPNPDPAVNLAINRPIRPQSPDCATEIPTRVAPTLAQYRSALQQQGCAREAQPNVCARNQCFHEKYRSFDGSCNNLQNSLKGAAYTQFVRLLDARYVDGMGAMFGLPPDTSPNPRIITRFLISSKIAIASKANAMLMQWGQFLSHDMTHNTNLNFCTDCNMVDPNCQSIFFARNDPKRAFTCVPFTRSATKCKNGRGPRDQMNENTAYIDASHMYGSDHIAQRDFRNGAFMRTERVRNEQFPPSKGDFAMLTGDERSNLFVGLAALHTIFVRLHNRIASELGRLNPHWSAEKTYQETRKIMGAYHQVITYKEFLPALLGSASTNLIRPYNGYDPSVDAGVSNEFAAAAYRLHGMIQEFYPMVDQNFRQVGNTRFVDLAGNVQALIKSGTDMVLRGLTTIPARKPQRITTQVTEDFFQNFDLSSINIQRGRDHGLRTYNDYRELCGLQRIVDFDDWPEVSDKAVRDRVAQIYGNKPEILDLYVGGIIEEPQGDSVIGPTFSCIIAEQFTRSRDGDRFYFESPTAFTAAQRAALARVSLSSVICQTGENFPAITPSAFIVDPTGSSSVPCEQIPLLDLAPWQEPR</sequence>
<comment type="catalytic activity">
    <reaction evidence="1">
        <text>2 a phenolic donor + H2O2 = 2 a phenolic radical donor + 2 H2O</text>
        <dbReference type="Rhea" id="RHEA:56136"/>
        <dbReference type="ChEBI" id="CHEBI:15377"/>
        <dbReference type="ChEBI" id="CHEBI:16240"/>
        <dbReference type="ChEBI" id="CHEBI:139520"/>
        <dbReference type="ChEBI" id="CHEBI:139521"/>
        <dbReference type="EC" id="1.11.1.7"/>
    </reaction>
</comment>
<dbReference type="InterPro" id="IPR037120">
    <property type="entry name" value="Haem_peroxidase_sf_animal"/>
</dbReference>
<keyword evidence="7" id="KW-0349">Heme</keyword>
<dbReference type="GO" id="GO:0006979">
    <property type="term" value="P:response to oxidative stress"/>
    <property type="evidence" value="ECO:0007669"/>
    <property type="project" value="InterPro"/>
</dbReference>
<dbReference type="Pfam" id="PF01549">
    <property type="entry name" value="ShK"/>
    <property type="match status" value="1"/>
</dbReference>
<dbReference type="SMART" id="SM00254">
    <property type="entry name" value="ShKT"/>
    <property type="match status" value="1"/>
</dbReference>
<evidence type="ECO:0000256" key="9">
    <source>
        <dbReference type="SAM" id="SignalP"/>
    </source>
</evidence>
<dbReference type="Proteomes" id="UP000492821">
    <property type="component" value="Unassembled WGS sequence"/>
</dbReference>
<keyword evidence="5 9" id="KW-0732">Signal</keyword>
<dbReference type="SUPFAM" id="SSF48113">
    <property type="entry name" value="Heme-dependent peroxidases"/>
    <property type="match status" value="1"/>
</dbReference>
<reference evidence="11" key="1">
    <citation type="journal article" date="2013" name="Genetics">
        <title>The draft genome and transcriptome of Panagrellus redivivus are shaped by the harsh demands of a free-living lifestyle.</title>
        <authorList>
            <person name="Srinivasan J."/>
            <person name="Dillman A.R."/>
            <person name="Macchietto M.G."/>
            <person name="Heikkinen L."/>
            <person name="Lakso M."/>
            <person name="Fracchia K.M."/>
            <person name="Antoshechkin I."/>
            <person name="Mortazavi A."/>
            <person name="Wong G."/>
            <person name="Sternberg P.W."/>
        </authorList>
    </citation>
    <scope>NUCLEOTIDE SEQUENCE [LARGE SCALE GENOMIC DNA]</scope>
    <source>
        <strain evidence="11">MT8872</strain>
    </source>
</reference>
<evidence type="ECO:0000256" key="7">
    <source>
        <dbReference type="PIRSR" id="PIRSR619791-2"/>
    </source>
</evidence>
<keyword evidence="4 7" id="KW-0479">Metal-binding</keyword>
<organism evidence="11 12">
    <name type="scientific">Panagrellus redivivus</name>
    <name type="common">Microworm</name>
    <dbReference type="NCBI Taxonomy" id="6233"/>
    <lineage>
        <taxon>Eukaryota</taxon>
        <taxon>Metazoa</taxon>
        <taxon>Ecdysozoa</taxon>
        <taxon>Nematoda</taxon>
        <taxon>Chromadorea</taxon>
        <taxon>Rhabditida</taxon>
        <taxon>Tylenchina</taxon>
        <taxon>Panagrolaimomorpha</taxon>
        <taxon>Panagrolaimoidea</taxon>
        <taxon>Panagrolaimidae</taxon>
        <taxon>Panagrellus</taxon>
    </lineage>
</organism>
<feature type="binding site" description="axial binding residue" evidence="7">
    <location>
        <position position="410"/>
    </location>
    <ligand>
        <name>heme b</name>
        <dbReference type="ChEBI" id="CHEBI:60344"/>
    </ligand>
    <ligandPart>
        <name>Fe</name>
        <dbReference type="ChEBI" id="CHEBI:18248"/>
    </ligandPart>
</feature>
<evidence type="ECO:0000256" key="3">
    <source>
        <dbReference type="ARBA" id="ARBA00022559"/>
    </source>
</evidence>
<evidence type="ECO:0000256" key="2">
    <source>
        <dbReference type="ARBA" id="ARBA00012313"/>
    </source>
</evidence>
<feature type="chain" id="PRO_5028833392" description="peroxidase" evidence="9">
    <location>
        <begin position="18"/>
        <end position="641"/>
    </location>
</feature>
<reference evidence="12" key="2">
    <citation type="submission" date="2020-10" db="UniProtKB">
        <authorList>
            <consortium name="WormBaseParasite"/>
        </authorList>
    </citation>
    <scope>IDENTIFICATION</scope>
</reference>
<keyword evidence="11" id="KW-1185">Reference proteome</keyword>
<keyword evidence="3" id="KW-0575">Peroxidase</keyword>
<dbReference type="PANTHER" id="PTHR11475:SF22">
    <property type="entry name" value="PEROXIDASE SKPO-1"/>
    <property type="match status" value="1"/>
</dbReference>
<dbReference type="InterPro" id="IPR003582">
    <property type="entry name" value="ShKT_dom"/>
</dbReference>
<dbReference type="GO" id="GO:0005615">
    <property type="term" value="C:extracellular space"/>
    <property type="evidence" value="ECO:0007669"/>
    <property type="project" value="TreeGrafter"/>
</dbReference>
<evidence type="ECO:0000256" key="4">
    <source>
        <dbReference type="ARBA" id="ARBA00022723"/>
    </source>
</evidence>
<dbReference type="PROSITE" id="PS50292">
    <property type="entry name" value="PEROXIDASE_3"/>
    <property type="match status" value="1"/>
</dbReference>
<feature type="signal peptide" evidence="9">
    <location>
        <begin position="1"/>
        <end position="17"/>
    </location>
</feature>